<dbReference type="InterPro" id="IPR000515">
    <property type="entry name" value="MetI-like"/>
</dbReference>
<dbReference type="AlphaFoldDB" id="A0A8J2BQS0"/>
<keyword evidence="13" id="KW-1185">Reference proteome</keyword>
<dbReference type="RefSeq" id="WP_236027899.1">
    <property type="nucleotide sequence ID" value="NZ_CAJNOB010000045.1"/>
</dbReference>
<dbReference type="PROSITE" id="PS50928">
    <property type="entry name" value="ABC_TM1"/>
    <property type="match status" value="1"/>
</dbReference>
<organism evidence="12 13">
    <name type="scientific">Candidatus Methylacidithermus pantelleriae</name>
    <dbReference type="NCBI Taxonomy" id="2744239"/>
    <lineage>
        <taxon>Bacteria</taxon>
        <taxon>Pseudomonadati</taxon>
        <taxon>Verrucomicrobiota</taxon>
        <taxon>Methylacidiphilae</taxon>
        <taxon>Methylacidiphilales</taxon>
        <taxon>Methylacidiphilaceae</taxon>
        <taxon>Candidatus Methylacidithermus</taxon>
    </lineage>
</organism>
<dbReference type="Pfam" id="PF00528">
    <property type="entry name" value="BPD_transp_1"/>
    <property type="match status" value="1"/>
</dbReference>
<feature type="transmembrane region" description="Helical" evidence="10">
    <location>
        <begin position="120"/>
        <end position="143"/>
    </location>
</feature>
<comment type="subcellular location">
    <subcellularLocation>
        <location evidence="1 10">Cell membrane</location>
        <topology evidence="1 10">Multi-pass membrane protein</topology>
    </subcellularLocation>
</comment>
<evidence type="ECO:0000256" key="3">
    <source>
        <dbReference type="ARBA" id="ARBA00016864"/>
    </source>
</evidence>
<dbReference type="CDD" id="cd06261">
    <property type="entry name" value="TM_PBP2"/>
    <property type="match status" value="1"/>
</dbReference>
<feature type="transmembrane region" description="Helical" evidence="10">
    <location>
        <begin position="149"/>
        <end position="168"/>
    </location>
</feature>
<comment type="similarity">
    <text evidence="2 10">Belongs to the binding-protein-dependent transport system permease family. CysTW subfamily.</text>
</comment>
<dbReference type="SUPFAM" id="SSF161098">
    <property type="entry name" value="MetI-like"/>
    <property type="match status" value="1"/>
</dbReference>
<gene>
    <name evidence="12" type="primary">pstA</name>
    <name evidence="12" type="ORF">MPNT_50134</name>
</gene>
<evidence type="ECO:0000256" key="5">
    <source>
        <dbReference type="ARBA" id="ARBA00022475"/>
    </source>
</evidence>
<dbReference type="Proteomes" id="UP000663859">
    <property type="component" value="Unassembled WGS sequence"/>
</dbReference>
<evidence type="ECO:0000256" key="7">
    <source>
        <dbReference type="ARBA" id="ARBA00022692"/>
    </source>
</evidence>
<evidence type="ECO:0000256" key="6">
    <source>
        <dbReference type="ARBA" id="ARBA00022592"/>
    </source>
</evidence>
<name>A0A8J2BQS0_9BACT</name>
<dbReference type="PANTHER" id="PTHR42922:SF1">
    <property type="entry name" value="PHOSPHATE TRANSPORT SYSTEM PERMEASE PROTEIN PSTA"/>
    <property type="match status" value="1"/>
</dbReference>
<evidence type="ECO:0000256" key="1">
    <source>
        <dbReference type="ARBA" id="ARBA00004651"/>
    </source>
</evidence>
<keyword evidence="4" id="KW-0813">Transport</keyword>
<dbReference type="PANTHER" id="PTHR42922">
    <property type="entry name" value="PHOSPHATE TRANSPORT SYSTEM PERMEASE PROTEIN PSTA"/>
    <property type="match status" value="1"/>
</dbReference>
<evidence type="ECO:0000313" key="12">
    <source>
        <dbReference type="EMBL" id="CAF0702616.1"/>
    </source>
</evidence>
<evidence type="ECO:0000256" key="2">
    <source>
        <dbReference type="ARBA" id="ARBA00007069"/>
    </source>
</evidence>
<feature type="transmembrane region" description="Helical" evidence="10">
    <location>
        <begin position="209"/>
        <end position="232"/>
    </location>
</feature>
<comment type="caution">
    <text evidence="12">The sequence shown here is derived from an EMBL/GenBank/DDBJ whole genome shotgun (WGS) entry which is preliminary data.</text>
</comment>
<dbReference type="EMBL" id="CAJNOB010000045">
    <property type="protein sequence ID" value="CAF0702616.1"/>
    <property type="molecule type" value="Genomic_DNA"/>
</dbReference>
<dbReference type="GO" id="GO:0005315">
    <property type="term" value="F:phosphate transmembrane transporter activity"/>
    <property type="evidence" value="ECO:0007669"/>
    <property type="project" value="InterPro"/>
</dbReference>
<proteinExistence type="inferred from homology"/>
<dbReference type="InterPro" id="IPR035906">
    <property type="entry name" value="MetI-like_sf"/>
</dbReference>
<keyword evidence="8 10" id="KW-1133">Transmembrane helix</keyword>
<dbReference type="GO" id="GO:0005886">
    <property type="term" value="C:plasma membrane"/>
    <property type="evidence" value="ECO:0007669"/>
    <property type="project" value="UniProtKB-SubCell"/>
</dbReference>
<feature type="transmembrane region" description="Helical" evidence="10">
    <location>
        <begin position="267"/>
        <end position="288"/>
    </location>
</feature>
<keyword evidence="5 10" id="KW-1003">Cell membrane</keyword>
<dbReference type="Gene3D" id="1.10.3720.10">
    <property type="entry name" value="MetI-like"/>
    <property type="match status" value="1"/>
</dbReference>
<reference evidence="12" key="1">
    <citation type="submission" date="2021-02" db="EMBL/GenBank/DDBJ databases">
        <authorList>
            <person name="Cremers G."/>
            <person name="Picone N."/>
        </authorList>
    </citation>
    <scope>NUCLEOTIDE SEQUENCE</scope>
    <source>
        <strain evidence="12">PQ17</strain>
    </source>
</reference>
<dbReference type="NCBIfam" id="TIGR00974">
    <property type="entry name" value="3a0107s02c"/>
    <property type="match status" value="1"/>
</dbReference>
<evidence type="ECO:0000256" key="10">
    <source>
        <dbReference type="RuleBase" id="RU363043"/>
    </source>
</evidence>
<accession>A0A8J2BQS0</accession>
<evidence type="ECO:0000259" key="11">
    <source>
        <dbReference type="PROSITE" id="PS50928"/>
    </source>
</evidence>
<dbReference type="InterPro" id="IPR005672">
    <property type="entry name" value="Phosphate_PstA"/>
</dbReference>
<keyword evidence="7 10" id="KW-0812">Transmembrane</keyword>
<protein>
    <recommendedName>
        <fullName evidence="3 10">Phosphate transport system permease protein PstA</fullName>
    </recommendedName>
</protein>
<dbReference type="GO" id="GO:0035435">
    <property type="term" value="P:phosphate ion transmembrane transport"/>
    <property type="evidence" value="ECO:0007669"/>
    <property type="project" value="InterPro"/>
</dbReference>
<dbReference type="InterPro" id="IPR051408">
    <property type="entry name" value="Phosphate_transprt_permease"/>
</dbReference>
<feature type="domain" description="ABC transmembrane type-1" evidence="11">
    <location>
        <begin position="83"/>
        <end position="285"/>
    </location>
</feature>
<keyword evidence="6" id="KW-0592">Phosphate transport</keyword>
<sequence length="296" mass="32418">MAVLQESQGVDIQWKEDTHSRWRRYKSYWMAFLCAASAVAVVTPLALIFFFLVQAGWSSVNWEFFTHLPRPPGETGGGMANAIVGSAILLAVATLVGAPIGILGAVYLSEFGYEKIHPWVRFVADVLNGVPSIVWGMTFYALMVVPFKGFSGLSGAMALGAMMLPIVMRTTEEILRLIPQDYREAGIALGIPHWKVTVFIVLRTGIRGIVTGVLVGLARVAGETAPLLFTAFGNPYWSFRLDQPMAALPLQIFVYAISPYDDWHRQAWAGALVLLVLVLLTTTTVRFLGGRLARSG</sequence>
<evidence type="ECO:0000256" key="4">
    <source>
        <dbReference type="ARBA" id="ARBA00022448"/>
    </source>
</evidence>
<evidence type="ECO:0000256" key="9">
    <source>
        <dbReference type="ARBA" id="ARBA00023136"/>
    </source>
</evidence>
<feature type="transmembrane region" description="Helical" evidence="10">
    <location>
        <begin position="82"/>
        <end position="108"/>
    </location>
</feature>
<feature type="transmembrane region" description="Helical" evidence="10">
    <location>
        <begin position="28"/>
        <end position="53"/>
    </location>
</feature>
<keyword evidence="9 10" id="KW-0472">Membrane</keyword>
<evidence type="ECO:0000256" key="8">
    <source>
        <dbReference type="ARBA" id="ARBA00022989"/>
    </source>
</evidence>
<evidence type="ECO:0000313" key="13">
    <source>
        <dbReference type="Proteomes" id="UP000663859"/>
    </source>
</evidence>